<keyword evidence="1" id="KW-1133">Transmembrane helix</keyword>
<sequence>MSVPLVLLASGAAPSVVPVLSAQTTRGPGTDQANHCVVGVFHRLRDPLSKRRDVCVAARFVETFQVPSVLRLFWYLDVRENMPGVTNHDAFNCKELVYRSFSPRFFFFSTLHLFLLFLALLYIYINLRITLLSCLSSAFRRSYF</sequence>
<keyword evidence="1" id="KW-0472">Membrane</keyword>
<accession>A0A6B0UVM6</accession>
<organism evidence="3">
    <name type="scientific">Ixodes ricinus</name>
    <name type="common">Common tick</name>
    <name type="synonym">Acarus ricinus</name>
    <dbReference type="NCBI Taxonomy" id="34613"/>
    <lineage>
        <taxon>Eukaryota</taxon>
        <taxon>Metazoa</taxon>
        <taxon>Ecdysozoa</taxon>
        <taxon>Arthropoda</taxon>
        <taxon>Chelicerata</taxon>
        <taxon>Arachnida</taxon>
        <taxon>Acari</taxon>
        <taxon>Parasitiformes</taxon>
        <taxon>Ixodida</taxon>
        <taxon>Ixodoidea</taxon>
        <taxon>Ixodidae</taxon>
        <taxon>Ixodinae</taxon>
        <taxon>Ixodes</taxon>
    </lineage>
</organism>
<keyword evidence="1" id="KW-0812">Transmembrane</keyword>
<dbReference type="AlphaFoldDB" id="A0A6B0UVM6"/>
<dbReference type="EMBL" id="GIFC01011255">
    <property type="protein sequence ID" value="MXU93338.1"/>
    <property type="molecule type" value="Transcribed_RNA"/>
</dbReference>
<keyword evidence="2" id="KW-0732">Signal</keyword>
<evidence type="ECO:0000256" key="1">
    <source>
        <dbReference type="SAM" id="Phobius"/>
    </source>
</evidence>
<protein>
    <recommendedName>
        <fullName evidence="4">Secreted protein</fullName>
    </recommendedName>
</protein>
<name>A0A6B0UVM6_IXORI</name>
<feature type="transmembrane region" description="Helical" evidence="1">
    <location>
        <begin position="105"/>
        <end position="125"/>
    </location>
</feature>
<evidence type="ECO:0000313" key="3">
    <source>
        <dbReference type="EMBL" id="MXU93338.1"/>
    </source>
</evidence>
<feature type="chain" id="PRO_5025626660" description="Secreted protein" evidence="2">
    <location>
        <begin position="23"/>
        <end position="144"/>
    </location>
</feature>
<evidence type="ECO:0008006" key="4">
    <source>
        <dbReference type="Google" id="ProtNLM"/>
    </source>
</evidence>
<evidence type="ECO:0000256" key="2">
    <source>
        <dbReference type="SAM" id="SignalP"/>
    </source>
</evidence>
<feature type="signal peptide" evidence="2">
    <location>
        <begin position="1"/>
        <end position="22"/>
    </location>
</feature>
<proteinExistence type="predicted"/>
<reference evidence="3" key="1">
    <citation type="submission" date="2019-12" db="EMBL/GenBank/DDBJ databases">
        <title>An insight into the sialome of adult female Ixodes ricinus ticks feeding for 6 days.</title>
        <authorList>
            <person name="Perner J."/>
            <person name="Ribeiro J.M.C."/>
        </authorList>
    </citation>
    <scope>NUCLEOTIDE SEQUENCE</scope>
    <source>
        <strain evidence="3">Semi-engorged</strain>
        <tissue evidence="3">Salivary glands</tissue>
    </source>
</reference>